<sequence length="335" mass="37733">MNKRAVKPDFHKALSEPGFYAEANRQVKYQESDDFWVFKTGDWVYKVKKRESSASGIALEEAFCSEMVAQAGLHSPGLETSVLRLVETDGHWHLKESAPLSEVRYLVLKQRQLIDKGFVDHMLEKGQLKSKHVAQIAQALWRFHSAEGPKTPPRQPGPAELQQALANGFYQSKKFLGIGLTKPMIDRSTRPLEKYLEDHKKIFNRRLKRGFVGHYHGLVEPRKIHWTPQGVNFLNRGGDPIKDRHGDRASDLAQFMAHLIHLGKDDLAQAFYAEYLALSADKELAVVIPFYQALCCLNTGHKHQQAAAGGEADAALETQKAKAWFEQVVAIAVSL</sequence>
<accession>A0A1F6GFU9</accession>
<reference evidence="1 2" key="1">
    <citation type="journal article" date="2016" name="Nat. Commun.">
        <title>Thousands of microbial genomes shed light on interconnected biogeochemical processes in an aquifer system.</title>
        <authorList>
            <person name="Anantharaman K."/>
            <person name="Brown C.T."/>
            <person name="Hug L.A."/>
            <person name="Sharon I."/>
            <person name="Castelle C.J."/>
            <person name="Probst A.J."/>
            <person name="Thomas B.C."/>
            <person name="Singh A."/>
            <person name="Wilkins M.J."/>
            <person name="Karaoz U."/>
            <person name="Brodie E.L."/>
            <person name="Williams K.H."/>
            <person name="Hubbard S.S."/>
            <person name="Banfield J.F."/>
        </authorList>
    </citation>
    <scope>NUCLEOTIDE SEQUENCE [LARGE SCALE GENOMIC DNA]</scope>
</reference>
<evidence type="ECO:0008006" key="3">
    <source>
        <dbReference type="Google" id="ProtNLM"/>
    </source>
</evidence>
<evidence type="ECO:0000313" key="1">
    <source>
        <dbReference type="EMBL" id="OGG96975.1"/>
    </source>
</evidence>
<evidence type="ECO:0000313" key="2">
    <source>
        <dbReference type="Proteomes" id="UP000178449"/>
    </source>
</evidence>
<organism evidence="1 2">
    <name type="scientific">Candidatus Lambdaproteobacteria bacterium RIFOXYD2_FULL_50_16</name>
    <dbReference type="NCBI Taxonomy" id="1817772"/>
    <lineage>
        <taxon>Bacteria</taxon>
        <taxon>Pseudomonadati</taxon>
        <taxon>Pseudomonadota</taxon>
        <taxon>Candidatus Lambdaproteobacteria</taxon>
    </lineage>
</organism>
<dbReference type="Proteomes" id="UP000178449">
    <property type="component" value="Unassembled WGS sequence"/>
</dbReference>
<dbReference type="STRING" id="1817772.A2527_02655"/>
<proteinExistence type="predicted"/>
<protein>
    <recommendedName>
        <fullName evidence="3">Aminoglycoside phosphotransferase domain-containing protein</fullName>
    </recommendedName>
</protein>
<dbReference type="InterPro" id="IPR011009">
    <property type="entry name" value="Kinase-like_dom_sf"/>
</dbReference>
<dbReference type="SUPFAM" id="SSF56112">
    <property type="entry name" value="Protein kinase-like (PK-like)"/>
    <property type="match status" value="1"/>
</dbReference>
<dbReference type="EMBL" id="MFNE01000006">
    <property type="protein sequence ID" value="OGG96975.1"/>
    <property type="molecule type" value="Genomic_DNA"/>
</dbReference>
<gene>
    <name evidence="1" type="ORF">A2527_02655</name>
</gene>
<comment type="caution">
    <text evidence="1">The sequence shown here is derived from an EMBL/GenBank/DDBJ whole genome shotgun (WGS) entry which is preliminary data.</text>
</comment>
<name>A0A1F6GFU9_9PROT</name>
<dbReference type="AlphaFoldDB" id="A0A1F6GFU9"/>